<organism evidence="1">
    <name type="scientific">Arundo donax</name>
    <name type="common">Giant reed</name>
    <name type="synonym">Donax arundinaceus</name>
    <dbReference type="NCBI Taxonomy" id="35708"/>
    <lineage>
        <taxon>Eukaryota</taxon>
        <taxon>Viridiplantae</taxon>
        <taxon>Streptophyta</taxon>
        <taxon>Embryophyta</taxon>
        <taxon>Tracheophyta</taxon>
        <taxon>Spermatophyta</taxon>
        <taxon>Magnoliopsida</taxon>
        <taxon>Liliopsida</taxon>
        <taxon>Poales</taxon>
        <taxon>Poaceae</taxon>
        <taxon>PACMAD clade</taxon>
        <taxon>Arundinoideae</taxon>
        <taxon>Arundineae</taxon>
        <taxon>Arundo</taxon>
    </lineage>
</organism>
<dbReference type="EMBL" id="GBRH01199469">
    <property type="protein sequence ID" value="JAD98426.1"/>
    <property type="molecule type" value="Transcribed_RNA"/>
</dbReference>
<protein>
    <submittedName>
        <fullName evidence="1">Uncharacterized protein</fullName>
    </submittedName>
</protein>
<dbReference type="AlphaFoldDB" id="A0A0A9EEC7"/>
<reference evidence="1" key="2">
    <citation type="journal article" date="2015" name="Data Brief">
        <title>Shoot transcriptome of the giant reed, Arundo donax.</title>
        <authorList>
            <person name="Barrero R.A."/>
            <person name="Guerrero F.D."/>
            <person name="Moolhuijzen P."/>
            <person name="Goolsby J.A."/>
            <person name="Tidwell J."/>
            <person name="Bellgard S.E."/>
            <person name="Bellgard M.I."/>
        </authorList>
    </citation>
    <scope>NUCLEOTIDE SEQUENCE</scope>
    <source>
        <tissue evidence="1">Shoot tissue taken approximately 20 cm above the soil surface</tissue>
    </source>
</reference>
<evidence type="ECO:0000313" key="1">
    <source>
        <dbReference type="EMBL" id="JAD98426.1"/>
    </source>
</evidence>
<sequence>MNHVLLRRWIDTPFGGDCSFYIENNLPIVK</sequence>
<proteinExistence type="predicted"/>
<accession>A0A0A9EEC7</accession>
<name>A0A0A9EEC7_ARUDO</name>
<reference evidence="1" key="1">
    <citation type="submission" date="2014-09" db="EMBL/GenBank/DDBJ databases">
        <authorList>
            <person name="Magalhaes I.L.F."/>
            <person name="Oliveira U."/>
            <person name="Santos F.R."/>
            <person name="Vidigal T.H.D.A."/>
            <person name="Brescovit A.D."/>
            <person name="Santos A.J."/>
        </authorList>
    </citation>
    <scope>NUCLEOTIDE SEQUENCE</scope>
    <source>
        <tissue evidence="1">Shoot tissue taken approximately 20 cm above the soil surface</tissue>
    </source>
</reference>